<evidence type="ECO:0000313" key="5">
    <source>
        <dbReference type="Proteomes" id="UP000241421"/>
    </source>
</evidence>
<dbReference type="PANTHER" id="PTHR37423:SF2">
    <property type="entry name" value="MEMBRANE-BOUND LYTIC MUREIN TRANSGLYCOSYLASE C"/>
    <property type="match status" value="1"/>
</dbReference>
<dbReference type="EMBL" id="PXWF02000324">
    <property type="protein sequence ID" value="PWF40458.1"/>
    <property type="molecule type" value="Genomic_DNA"/>
</dbReference>
<dbReference type="GO" id="GO:0008933">
    <property type="term" value="F:peptidoglycan lytic transglycosylase activity"/>
    <property type="evidence" value="ECO:0007669"/>
    <property type="project" value="InterPro"/>
</dbReference>
<feature type="signal peptide" evidence="2">
    <location>
        <begin position="1"/>
        <end position="37"/>
    </location>
</feature>
<dbReference type="Pfam" id="PF01464">
    <property type="entry name" value="SLT"/>
    <property type="match status" value="1"/>
</dbReference>
<dbReference type="Proteomes" id="UP000241421">
    <property type="component" value="Unassembled WGS sequence"/>
</dbReference>
<evidence type="ECO:0000256" key="2">
    <source>
        <dbReference type="SAM" id="SignalP"/>
    </source>
</evidence>
<dbReference type="SUPFAM" id="SSF53955">
    <property type="entry name" value="Lysozyme-like"/>
    <property type="match status" value="1"/>
</dbReference>
<dbReference type="InterPro" id="IPR000189">
    <property type="entry name" value="Transglyc_AS"/>
</dbReference>
<keyword evidence="2" id="KW-0732">Signal</keyword>
<dbReference type="GO" id="GO:0000270">
    <property type="term" value="P:peptidoglycan metabolic process"/>
    <property type="evidence" value="ECO:0007669"/>
    <property type="project" value="InterPro"/>
</dbReference>
<accession>A0A2U2HC36</accession>
<comment type="similarity">
    <text evidence="1">Belongs to the transglycosylase Slt family.</text>
</comment>
<evidence type="ECO:0000313" key="4">
    <source>
        <dbReference type="EMBL" id="PWF40458.1"/>
    </source>
</evidence>
<reference evidence="4 5" key="1">
    <citation type="submission" date="2018-04" db="EMBL/GenBank/DDBJ databases">
        <title>Massilia violaceinigra sp. nov., a novel purple-pigmented bacterium isolated from Tianshan glacier, Xinjiang, China.</title>
        <authorList>
            <person name="Wang H."/>
        </authorList>
    </citation>
    <scope>NUCLEOTIDE SEQUENCE [LARGE SCALE GENOMIC DNA]</scope>
    <source>
        <strain evidence="4 5">B448-2</strain>
    </source>
</reference>
<dbReference type="PROSITE" id="PS00922">
    <property type="entry name" value="TRANSGLYCOSYLASE"/>
    <property type="match status" value="1"/>
</dbReference>
<comment type="caution">
    <text evidence="4">The sequence shown here is derived from an EMBL/GenBank/DDBJ whole genome shotgun (WGS) entry which is preliminary data.</text>
</comment>
<sequence>MKTKITFRPGRIGRLAIVTLCTAYGVGSLGVAPPACADNIYMRTDPEGVQYFTNVPSDSGYQLALTASESRTAPPIVSSARRDRDRGRERHALVVSHAAADTGLPESLLHAVIKAESNYNANAVSPRGAVGLMQLMPETARRYGALDARDPAANVLAGARYLKKLLTLFDADLTLALAAYNAGPAAVVRSRRAVPPYAETRRYVPRVLELYRRDGAP</sequence>
<feature type="domain" description="Transglycosylase SLT" evidence="3">
    <location>
        <begin position="97"/>
        <end position="192"/>
    </location>
</feature>
<dbReference type="Gene3D" id="1.10.530.10">
    <property type="match status" value="1"/>
</dbReference>
<evidence type="ECO:0000259" key="3">
    <source>
        <dbReference type="Pfam" id="PF01464"/>
    </source>
</evidence>
<gene>
    <name evidence="4" type="ORF">C7C56_026150</name>
</gene>
<dbReference type="OrthoDB" id="9815002at2"/>
<evidence type="ECO:0000256" key="1">
    <source>
        <dbReference type="ARBA" id="ARBA00007734"/>
    </source>
</evidence>
<dbReference type="PANTHER" id="PTHR37423">
    <property type="entry name" value="SOLUBLE LYTIC MUREIN TRANSGLYCOSYLASE-RELATED"/>
    <property type="match status" value="1"/>
</dbReference>
<dbReference type="InterPro" id="IPR008258">
    <property type="entry name" value="Transglycosylase_SLT_dom_1"/>
</dbReference>
<organism evidence="4 5">
    <name type="scientific">Massilia glaciei</name>
    <dbReference type="NCBI Taxonomy" id="1524097"/>
    <lineage>
        <taxon>Bacteria</taxon>
        <taxon>Pseudomonadati</taxon>
        <taxon>Pseudomonadota</taxon>
        <taxon>Betaproteobacteria</taxon>
        <taxon>Burkholderiales</taxon>
        <taxon>Oxalobacteraceae</taxon>
        <taxon>Telluria group</taxon>
        <taxon>Massilia</taxon>
    </lineage>
</organism>
<feature type="chain" id="PRO_5015706652" evidence="2">
    <location>
        <begin position="38"/>
        <end position="217"/>
    </location>
</feature>
<keyword evidence="5" id="KW-1185">Reference proteome</keyword>
<dbReference type="GO" id="GO:0016020">
    <property type="term" value="C:membrane"/>
    <property type="evidence" value="ECO:0007669"/>
    <property type="project" value="InterPro"/>
</dbReference>
<dbReference type="CDD" id="cd00254">
    <property type="entry name" value="LT-like"/>
    <property type="match status" value="1"/>
</dbReference>
<proteinExistence type="inferred from homology"/>
<dbReference type="InterPro" id="IPR023346">
    <property type="entry name" value="Lysozyme-like_dom_sf"/>
</dbReference>
<name>A0A2U2HC36_9BURK</name>
<protein>
    <submittedName>
        <fullName evidence="4">Lytic transglycosylase domain-containing protein</fullName>
    </submittedName>
</protein>
<dbReference type="AlphaFoldDB" id="A0A2U2HC36"/>